<dbReference type="EMBL" id="VEWN01000012">
    <property type="protein sequence ID" value="KAA1054049.1"/>
    <property type="molecule type" value="Genomic_DNA"/>
</dbReference>
<name>A0A5B0KP18_9PROT</name>
<gene>
    <name evidence="1" type="ORF">FH063_002284</name>
</gene>
<organism evidence="1 2">
    <name type="scientific">Azospirillum argentinense</name>
    <dbReference type="NCBI Taxonomy" id="2970906"/>
    <lineage>
        <taxon>Bacteria</taxon>
        <taxon>Pseudomonadati</taxon>
        <taxon>Pseudomonadota</taxon>
        <taxon>Alphaproteobacteria</taxon>
        <taxon>Rhodospirillales</taxon>
        <taxon>Azospirillaceae</taxon>
        <taxon>Azospirillum</taxon>
    </lineage>
</organism>
<dbReference type="Proteomes" id="UP000325333">
    <property type="component" value="Unassembled WGS sequence"/>
</dbReference>
<evidence type="ECO:0000313" key="2">
    <source>
        <dbReference type="Proteomes" id="UP000325333"/>
    </source>
</evidence>
<reference evidence="1 2" key="1">
    <citation type="submission" date="2019-07" db="EMBL/GenBank/DDBJ databases">
        <title>Genome sequencing of the stress-tolerant strain Azospirillum brasilense Az19.</title>
        <authorList>
            <person name="Maroniche G.A."/>
            <person name="Garcia J.E."/>
            <person name="Pagnussat L."/>
            <person name="Amenta M."/>
            <person name="Creus C.M."/>
        </authorList>
    </citation>
    <scope>NUCLEOTIDE SEQUENCE [LARGE SCALE GENOMIC DNA]</scope>
    <source>
        <strain evidence="1 2">Az19</strain>
    </source>
</reference>
<proteinExistence type="predicted"/>
<protein>
    <submittedName>
        <fullName evidence="1">Uncharacterized protein</fullName>
    </submittedName>
</protein>
<comment type="caution">
    <text evidence="1">The sequence shown here is derived from an EMBL/GenBank/DDBJ whole genome shotgun (WGS) entry which is preliminary data.</text>
</comment>
<sequence>MGFRLSMGVFRWAASGRRGKEGFRPRPTSTSIRIKFATQSLFSVVFVSYQHHHGEQERR</sequence>
<evidence type="ECO:0000313" key="1">
    <source>
        <dbReference type="EMBL" id="KAA1054049.1"/>
    </source>
</evidence>
<dbReference type="AlphaFoldDB" id="A0A5B0KP18"/>
<accession>A0A5B0KP18</accession>